<evidence type="ECO:0000256" key="8">
    <source>
        <dbReference type="SAM" id="MobiDB-lite"/>
    </source>
</evidence>
<evidence type="ECO:0000256" key="1">
    <source>
        <dbReference type="ARBA" id="ARBA00004123"/>
    </source>
</evidence>
<feature type="compositionally biased region" description="Low complexity" evidence="8">
    <location>
        <begin position="20"/>
        <end position="32"/>
    </location>
</feature>
<evidence type="ECO:0000256" key="7">
    <source>
        <dbReference type="ARBA" id="ARBA00023242"/>
    </source>
</evidence>
<dbReference type="InterPro" id="IPR001138">
    <property type="entry name" value="Zn2Cys6_DnaBD"/>
</dbReference>
<dbReference type="GO" id="GO:0003677">
    <property type="term" value="F:DNA binding"/>
    <property type="evidence" value="ECO:0007669"/>
    <property type="project" value="UniProtKB-KW"/>
</dbReference>
<dbReference type="GO" id="GO:0008270">
    <property type="term" value="F:zinc ion binding"/>
    <property type="evidence" value="ECO:0007669"/>
    <property type="project" value="InterPro"/>
</dbReference>
<dbReference type="Pfam" id="PF00172">
    <property type="entry name" value="Zn_clus"/>
    <property type="match status" value="1"/>
</dbReference>
<dbReference type="PANTHER" id="PTHR31313">
    <property type="entry name" value="TY1 ENHANCER ACTIVATOR"/>
    <property type="match status" value="1"/>
</dbReference>
<keyword evidence="6" id="KW-0804">Transcription</keyword>
<dbReference type="STRING" id="857342.A0A2T3BCK0"/>
<dbReference type="CDD" id="cd00067">
    <property type="entry name" value="GAL4"/>
    <property type="match status" value="1"/>
</dbReference>
<evidence type="ECO:0000259" key="9">
    <source>
        <dbReference type="PROSITE" id="PS50048"/>
    </source>
</evidence>
<comment type="subcellular location">
    <subcellularLocation>
        <location evidence="1">Nucleus</location>
    </subcellularLocation>
</comment>
<dbReference type="InterPro" id="IPR051615">
    <property type="entry name" value="Transcr_Regulatory_Elem"/>
</dbReference>
<dbReference type="FunCoup" id="A0A2T3BCK0">
    <property type="interactions" value="219"/>
</dbReference>
<evidence type="ECO:0000256" key="2">
    <source>
        <dbReference type="ARBA" id="ARBA00022723"/>
    </source>
</evidence>
<proteinExistence type="predicted"/>
<gene>
    <name evidence="10" type="ORF">M430DRAFT_31972</name>
</gene>
<dbReference type="InterPro" id="IPR007219">
    <property type="entry name" value="XnlR_reg_dom"/>
</dbReference>
<dbReference type="Gene3D" id="4.10.240.10">
    <property type="entry name" value="Zn(2)-C6 fungal-type DNA-binding domain"/>
    <property type="match status" value="1"/>
</dbReference>
<dbReference type="GO" id="GO:0006351">
    <property type="term" value="P:DNA-templated transcription"/>
    <property type="evidence" value="ECO:0007669"/>
    <property type="project" value="InterPro"/>
</dbReference>
<dbReference type="SMART" id="SM00906">
    <property type="entry name" value="Fungal_trans"/>
    <property type="match status" value="1"/>
</dbReference>
<keyword evidence="11" id="KW-1185">Reference proteome</keyword>
<dbReference type="AlphaFoldDB" id="A0A2T3BCK0"/>
<dbReference type="SUPFAM" id="SSF57701">
    <property type="entry name" value="Zn2/Cys6 DNA-binding domain"/>
    <property type="match status" value="1"/>
</dbReference>
<dbReference type="InParanoid" id="A0A2T3BCK0"/>
<evidence type="ECO:0000313" key="10">
    <source>
        <dbReference type="EMBL" id="PSS27092.1"/>
    </source>
</evidence>
<dbReference type="RefSeq" id="XP_024724617.1">
    <property type="nucleotide sequence ID" value="XM_024866078.1"/>
</dbReference>
<dbReference type="OrthoDB" id="2162761at2759"/>
<dbReference type="CDD" id="cd12148">
    <property type="entry name" value="fungal_TF_MHR"/>
    <property type="match status" value="1"/>
</dbReference>
<dbReference type="EMBL" id="KZ679006">
    <property type="protein sequence ID" value="PSS27092.1"/>
    <property type="molecule type" value="Genomic_DNA"/>
</dbReference>
<dbReference type="GO" id="GO:0005634">
    <property type="term" value="C:nucleus"/>
    <property type="evidence" value="ECO:0007669"/>
    <property type="project" value="UniProtKB-SubCell"/>
</dbReference>
<dbReference type="PROSITE" id="PS50048">
    <property type="entry name" value="ZN2_CY6_FUNGAL_2"/>
    <property type="match status" value="1"/>
</dbReference>
<keyword evidence="7" id="KW-0539">Nucleus</keyword>
<dbReference type="PROSITE" id="PS00463">
    <property type="entry name" value="ZN2_CY6_FUNGAL_1"/>
    <property type="match status" value="1"/>
</dbReference>
<keyword evidence="2" id="KW-0479">Metal-binding</keyword>
<dbReference type="GeneID" id="36574159"/>
<evidence type="ECO:0000256" key="3">
    <source>
        <dbReference type="ARBA" id="ARBA00022833"/>
    </source>
</evidence>
<dbReference type="Pfam" id="PF04082">
    <property type="entry name" value="Fungal_trans"/>
    <property type="match status" value="1"/>
</dbReference>
<protein>
    <recommendedName>
        <fullName evidence="9">Zn(2)-C6 fungal-type domain-containing protein</fullName>
    </recommendedName>
</protein>
<dbReference type="SMART" id="SM00066">
    <property type="entry name" value="GAL4"/>
    <property type="match status" value="1"/>
</dbReference>
<evidence type="ECO:0000256" key="5">
    <source>
        <dbReference type="ARBA" id="ARBA00023125"/>
    </source>
</evidence>
<keyword evidence="4" id="KW-0805">Transcription regulation</keyword>
<name>A0A2T3BCK0_AMORE</name>
<evidence type="ECO:0000256" key="4">
    <source>
        <dbReference type="ARBA" id="ARBA00023015"/>
    </source>
</evidence>
<dbReference type="GO" id="GO:0000981">
    <property type="term" value="F:DNA-binding transcription factor activity, RNA polymerase II-specific"/>
    <property type="evidence" value="ECO:0007669"/>
    <property type="project" value="InterPro"/>
</dbReference>
<keyword evidence="3" id="KW-0862">Zinc</keyword>
<reference evidence="10 11" key="1">
    <citation type="journal article" date="2018" name="New Phytol.">
        <title>Comparative genomics and transcriptomics depict ericoid mycorrhizal fungi as versatile saprotrophs and plant mutualists.</title>
        <authorList>
            <person name="Martino E."/>
            <person name="Morin E."/>
            <person name="Grelet G.A."/>
            <person name="Kuo A."/>
            <person name="Kohler A."/>
            <person name="Daghino S."/>
            <person name="Barry K.W."/>
            <person name="Cichocki N."/>
            <person name="Clum A."/>
            <person name="Dockter R.B."/>
            <person name="Hainaut M."/>
            <person name="Kuo R.C."/>
            <person name="LaButti K."/>
            <person name="Lindahl B.D."/>
            <person name="Lindquist E.A."/>
            <person name="Lipzen A."/>
            <person name="Khouja H.R."/>
            <person name="Magnuson J."/>
            <person name="Murat C."/>
            <person name="Ohm R.A."/>
            <person name="Singer S.W."/>
            <person name="Spatafora J.W."/>
            <person name="Wang M."/>
            <person name="Veneault-Fourrey C."/>
            <person name="Henrissat B."/>
            <person name="Grigoriev I.V."/>
            <person name="Martin F.M."/>
            <person name="Perotto S."/>
        </authorList>
    </citation>
    <scope>NUCLEOTIDE SEQUENCE [LARGE SCALE GENOMIC DNA]</scope>
    <source>
        <strain evidence="10 11">ATCC 22711</strain>
    </source>
</reference>
<dbReference type="Proteomes" id="UP000241818">
    <property type="component" value="Unassembled WGS sequence"/>
</dbReference>
<dbReference type="PANTHER" id="PTHR31313:SF81">
    <property type="entry name" value="TY1 ENHANCER ACTIVATOR"/>
    <property type="match status" value="1"/>
</dbReference>
<feature type="domain" description="Zn(2)-C6 fungal-type" evidence="9">
    <location>
        <begin position="45"/>
        <end position="76"/>
    </location>
</feature>
<dbReference type="InterPro" id="IPR036864">
    <property type="entry name" value="Zn2-C6_fun-type_DNA-bd_sf"/>
</dbReference>
<evidence type="ECO:0000256" key="6">
    <source>
        <dbReference type="ARBA" id="ARBA00023163"/>
    </source>
</evidence>
<evidence type="ECO:0000313" key="11">
    <source>
        <dbReference type="Proteomes" id="UP000241818"/>
    </source>
</evidence>
<organism evidence="10 11">
    <name type="scientific">Amorphotheca resinae ATCC 22711</name>
    <dbReference type="NCBI Taxonomy" id="857342"/>
    <lineage>
        <taxon>Eukaryota</taxon>
        <taxon>Fungi</taxon>
        <taxon>Dikarya</taxon>
        <taxon>Ascomycota</taxon>
        <taxon>Pezizomycotina</taxon>
        <taxon>Leotiomycetes</taxon>
        <taxon>Helotiales</taxon>
        <taxon>Amorphothecaceae</taxon>
        <taxon>Amorphotheca</taxon>
    </lineage>
</organism>
<sequence>MSPPNVIIPRPILPKLEPNSSSASPSLDALPDGETAPKRRCISSACMPCRKRKSKCDGEKPSCNACTSVYDTKCEYDIDSDHRRKGALKRDIKSLTDQKGTLNSILDAIRNGSDSDVDDIIQMMRSSPDESYESISQSIQKMSLTPKKTEPATLEGELAEFAGKSSLDKSGETRHYGHTSNLSFTVSDDEPPVIAVEQTGTWTTVTDDVHLVKHLFDLYFTWSHPFYVLFSEEVFYHGLNGKKLKYCTPLLVNAILAVGCNYSDRPEARADPNNPSTVGDHFFAEAKRLLEADDRSCLTTVAALGLMAIRQALNNHDSSSWKYAGRMMSMAIELGLHLSYNVQPNGKVTATEIEARRITFWGCYTLETIWSVCLGRISCLPRTAIKLEKPFLRSNLESKIWKPHGHPQFPHASARLEQASFTYNLSLQLSLLTEIVNDTVHMFYAPRDRMTSRKLLQHHARYKAWYKDLPECLAVKENSATLPQVLCLHIYYQNCLIHLFRPFLKVSFVQAAKPPRVVCTEAAVALSDLVSLYQQTYGLRRSYIIISHSAMTAAIQHLIDMSSPSPDVAARASLYLADSIRALYGMSHCLLLCVRYLKLLRNLIHNWAPNVPEHVKLALVEAELDSPGSNITPPHDEPVRPPSPPVFNDVNRKPSAPELIQIPDNSVTYGAPNQHLFWTPFPDHPEGIPLGPPTGDGANANSNIGALMDPGVGADWGQLNRDGFTVGQDVDGDAGLWSVNWDHGT</sequence>
<keyword evidence="5" id="KW-0238">DNA-binding</keyword>
<feature type="region of interest" description="Disordered" evidence="8">
    <location>
        <begin position="1"/>
        <end position="37"/>
    </location>
</feature>
<accession>A0A2T3BCK0</accession>